<accession>A0ABU2WKQ0</accession>
<protein>
    <recommendedName>
        <fullName evidence="4">DUF3592 domain-containing protein</fullName>
    </recommendedName>
</protein>
<evidence type="ECO:0008006" key="4">
    <source>
        <dbReference type="Google" id="ProtNLM"/>
    </source>
</evidence>
<gene>
    <name evidence="2" type="ORF">RM530_13980</name>
</gene>
<feature type="transmembrane region" description="Helical" evidence="1">
    <location>
        <begin position="140"/>
        <end position="160"/>
    </location>
</feature>
<evidence type="ECO:0000313" key="2">
    <source>
        <dbReference type="EMBL" id="MDT0498457.1"/>
    </source>
</evidence>
<keyword evidence="1" id="KW-0472">Membrane</keyword>
<dbReference type="EMBL" id="JAVRIC010000021">
    <property type="protein sequence ID" value="MDT0498457.1"/>
    <property type="molecule type" value="Genomic_DNA"/>
</dbReference>
<keyword evidence="1" id="KW-0812">Transmembrane</keyword>
<dbReference type="RefSeq" id="WP_311365865.1">
    <property type="nucleotide sequence ID" value="NZ_JAVRIC010000021.1"/>
</dbReference>
<name>A0ABU2WKQ0_9GAMM</name>
<reference evidence="2 3" key="1">
    <citation type="submission" date="2023-09" db="EMBL/GenBank/DDBJ databases">
        <authorList>
            <person name="Rey-Velasco X."/>
        </authorList>
    </citation>
    <scope>NUCLEOTIDE SEQUENCE [LARGE SCALE GENOMIC DNA]</scope>
    <source>
        <strain evidence="2 3">W345</strain>
    </source>
</reference>
<evidence type="ECO:0000313" key="3">
    <source>
        <dbReference type="Proteomes" id="UP001254608"/>
    </source>
</evidence>
<proteinExistence type="predicted"/>
<feature type="transmembrane region" description="Helical" evidence="1">
    <location>
        <begin position="14"/>
        <end position="30"/>
    </location>
</feature>
<organism evidence="2 3">
    <name type="scientific">Banduia mediterranea</name>
    <dbReference type="NCBI Taxonomy" id="3075609"/>
    <lineage>
        <taxon>Bacteria</taxon>
        <taxon>Pseudomonadati</taxon>
        <taxon>Pseudomonadota</taxon>
        <taxon>Gammaproteobacteria</taxon>
        <taxon>Nevskiales</taxon>
        <taxon>Algiphilaceae</taxon>
        <taxon>Banduia</taxon>
    </lineage>
</organism>
<keyword evidence="1" id="KW-1133">Transmembrane helix</keyword>
<sequence length="168" mass="18815">MNQPTSEPSRLRPVIWLALVVWAIASWFIGDKLSYDHKYRINDLESIPGAGTIQRDAEGTFYHVRGDKMARSIFQVTDSGEVEIGPPVYAQPCYDCRLVSGEQLAATNDFCATGRRSRLPLIDFEAPCKTWATIDSGRKVMAAVVFFVPPLLLVLIRWIAAGVFKRPQ</sequence>
<keyword evidence="3" id="KW-1185">Reference proteome</keyword>
<comment type="caution">
    <text evidence="2">The sequence shown here is derived from an EMBL/GenBank/DDBJ whole genome shotgun (WGS) entry which is preliminary data.</text>
</comment>
<dbReference type="Proteomes" id="UP001254608">
    <property type="component" value="Unassembled WGS sequence"/>
</dbReference>
<evidence type="ECO:0000256" key="1">
    <source>
        <dbReference type="SAM" id="Phobius"/>
    </source>
</evidence>